<accession>A0A0B2QTP7</accession>
<dbReference type="EMBL" id="KN654936">
    <property type="protein sequence ID" value="KHN24850.1"/>
    <property type="molecule type" value="Genomic_DNA"/>
</dbReference>
<dbReference type="AlphaFoldDB" id="A0A0B2QTP7"/>
<dbReference type="Proteomes" id="UP000053555">
    <property type="component" value="Unassembled WGS sequence"/>
</dbReference>
<evidence type="ECO:0000313" key="1">
    <source>
        <dbReference type="EMBL" id="KHN24850.1"/>
    </source>
</evidence>
<proteinExistence type="predicted"/>
<reference evidence="1" key="1">
    <citation type="submission" date="2014-07" db="EMBL/GenBank/DDBJ databases">
        <title>Identification of a novel salt tolerance gene in wild soybean by whole-genome sequencing.</title>
        <authorList>
            <person name="Lam H.-M."/>
            <person name="Qi X."/>
            <person name="Li M.-W."/>
            <person name="Liu X."/>
            <person name="Xie M."/>
            <person name="Ni M."/>
            <person name="Xu X."/>
        </authorList>
    </citation>
    <scope>NUCLEOTIDE SEQUENCE [LARGE SCALE GENOMIC DNA]</scope>
    <source>
        <tissue evidence="1">Root</tissue>
    </source>
</reference>
<protein>
    <submittedName>
        <fullName evidence="1">Uncharacterized protein</fullName>
    </submittedName>
</protein>
<name>A0A0B2QTP7_GLYSO</name>
<sequence length="95" mass="10452">MICPISMTLTSKRRLINASPSQLKVKFQRQNQRKRIEEQTNEDVLEVVVHVKFPVAGVASNGAVAGVPVAGVGLFVFEPELERRECYSVELVVGG</sequence>
<organism evidence="1">
    <name type="scientific">Glycine soja</name>
    <name type="common">Wild soybean</name>
    <dbReference type="NCBI Taxonomy" id="3848"/>
    <lineage>
        <taxon>Eukaryota</taxon>
        <taxon>Viridiplantae</taxon>
        <taxon>Streptophyta</taxon>
        <taxon>Embryophyta</taxon>
        <taxon>Tracheophyta</taxon>
        <taxon>Spermatophyta</taxon>
        <taxon>Magnoliopsida</taxon>
        <taxon>eudicotyledons</taxon>
        <taxon>Gunneridae</taxon>
        <taxon>Pentapetalae</taxon>
        <taxon>rosids</taxon>
        <taxon>fabids</taxon>
        <taxon>Fabales</taxon>
        <taxon>Fabaceae</taxon>
        <taxon>Papilionoideae</taxon>
        <taxon>50 kb inversion clade</taxon>
        <taxon>NPAAA clade</taxon>
        <taxon>indigoferoid/millettioid clade</taxon>
        <taxon>Phaseoleae</taxon>
        <taxon>Glycine</taxon>
        <taxon>Glycine subgen. Soja</taxon>
    </lineage>
</organism>
<gene>
    <name evidence="1" type="ORF">glysoja_040970</name>
</gene>